<evidence type="ECO:0000313" key="13">
    <source>
        <dbReference type="EMBL" id="KAE9052740.1"/>
    </source>
</evidence>
<dbReference type="PROSITE" id="PS00888">
    <property type="entry name" value="CNMP_BINDING_1"/>
    <property type="match status" value="1"/>
</dbReference>
<dbReference type="AlphaFoldDB" id="A0A6A3P7I3"/>
<keyword evidence="2" id="KW-0813">Transport</keyword>
<evidence type="ECO:0000256" key="9">
    <source>
        <dbReference type="SAM" id="MobiDB-lite"/>
    </source>
</evidence>
<dbReference type="Gene3D" id="2.60.120.10">
    <property type="entry name" value="Jelly Rolls"/>
    <property type="match status" value="2"/>
</dbReference>
<dbReference type="InterPro" id="IPR018488">
    <property type="entry name" value="cNMP-bd_CS"/>
</dbReference>
<dbReference type="Proteomes" id="UP000435112">
    <property type="component" value="Unassembled WGS sequence"/>
</dbReference>
<dbReference type="InterPro" id="IPR014710">
    <property type="entry name" value="RmlC-like_jellyroll"/>
</dbReference>
<evidence type="ECO:0000313" key="12">
    <source>
        <dbReference type="EMBL" id="KAE9048457.1"/>
    </source>
</evidence>
<feature type="transmembrane region" description="Helical" evidence="10">
    <location>
        <begin position="77"/>
        <end position="95"/>
    </location>
</feature>
<evidence type="ECO:0000313" key="14">
    <source>
        <dbReference type="Proteomes" id="UP000429607"/>
    </source>
</evidence>
<feature type="transmembrane region" description="Helical" evidence="10">
    <location>
        <begin position="261"/>
        <end position="279"/>
    </location>
</feature>
<feature type="transmembrane region" description="Helical" evidence="10">
    <location>
        <begin position="46"/>
        <end position="65"/>
    </location>
</feature>
<feature type="transmembrane region" description="Helical" evidence="10">
    <location>
        <begin position="657"/>
        <end position="681"/>
    </location>
</feature>
<dbReference type="SUPFAM" id="SSF51206">
    <property type="entry name" value="cAMP-binding domain-like"/>
    <property type="match status" value="2"/>
</dbReference>
<evidence type="ECO:0000256" key="1">
    <source>
        <dbReference type="ARBA" id="ARBA00004141"/>
    </source>
</evidence>
<feature type="transmembrane region" description="Helical" evidence="10">
    <location>
        <begin position="115"/>
        <end position="133"/>
    </location>
</feature>
<proteinExistence type="predicted"/>
<gene>
    <name evidence="13" type="ORF">PR001_g210</name>
    <name evidence="12" type="ORF">PR002_g441</name>
</gene>
<feature type="transmembrane region" description="Helical" evidence="10">
    <location>
        <begin position="180"/>
        <end position="198"/>
    </location>
</feature>
<dbReference type="Proteomes" id="UP000429607">
    <property type="component" value="Unassembled WGS sequence"/>
</dbReference>
<keyword evidence="3 10" id="KW-0812">Transmembrane</keyword>
<evidence type="ECO:0000256" key="4">
    <source>
        <dbReference type="ARBA" id="ARBA00022989"/>
    </source>
</evidence>
<dbReference type="Pfam" id="PF00520">
    <property type="entry name" value="Ion_trans"/>
    <property type="match status" value="2"/>
</dbReference>
<dbReference type="PROSITE" id="PS50042">
    <property type="entry name" value="CNMP_BINDING_3"/>
    <property type="match status" value="2"/>
</dbReference>
<evidence type="ECO:0000256" key="7">
    <source>
        <dbReference type="ARBA" id="ARBA00023286"/>
    </source>
</evidence>
<dbReference type="InterPro" id="IPR000595">
    <property type="entry name" value="cNMP-bd_dom"/>
</dbReference>
<evidence type="ECO:0000256" key="10">
    <source>
        <dbReference type="SAM" id="Phobius"/>
    </source>
</evidence>
<dbReference type="SUPFAM" id="SSF81324">
    <property type="entry name" value="Voltage-gated potassium channels"/>
    <property type="match status" value="2"/>
</dbReference>
<evidence type="ECO:0000259" key="11">
    <source>
        <dbReference type="PROSITE" id="PS50042"/>
    </source>
</evidence>
<evidence type="ECO:0000256" key="2">
    <source>
        <dbReference type="ARBA" id="ARBA00022448"/>
    </source>
</evidence>
<dbReference type="GO" id="GO:0044877">
    <property type="term" value="F:protein-containing complex binding"/>
    <property type="evidence" value="ECO:0007669"/>
    <property type="project" value="TreeGrafter"/>
</dbReference>
<feature type="transmembrane region" description="Helical" evidence="10">
    <location>
        <begin position="842"/>
        <end position="871"/>
    </location>
</feature>
<dbReference type="InterPro" id="IPR005821">
    <property type="entry name" value="Ion_trans_dom"/>
</dbReference>
<dbReference type="CDD" id="cd00038">
    <property type="entry name" value="CAP_ED"/>
    <property type="match status" value="2"/>
</dbReference>
<dbReference type="Pfam" id="PF00027">
    <property type="entry name" value="cNMP_binding"/>
    <property type="match status" value="2"/>
</dbReference>
<protein>
    <recommendedName>
        <fullName evidence="11">Cyclic nucleotide-binding domain-containing protein</fullName>
    </recommendedName>
</protein>
<organism evidence="12 15">
    <name type="scientific">Phytophthora rubi</name>
    <dbReference type="NCBI Taxonomy" id="129364"/>
    <lineage>
        <taxon>Eukaryota</taxon>
        <taxon>Sar</taxon>
        <taxon>Stramenopiles</taxon>
        <taxon>Oomycota</taxon>
        <taxon>Peronosporomycetes</taxon>
        <taxon>Peronosporales</taxon>
        <taxon>Peronosporaceae</taxon>
        <taxon>Phytophthora</taxon>
    </lineage>
</organism>
<keyword evidence="4 10" id="KW-1133">Transmembrane helix</keyword>
<reference evidence="14 15" key="1">
    <citation type="submission" date="2018-09" db="EMBL/GenBank/DDBJ databases">
        <title>Genomic investigation of the strawberry pathogen Phytophthora fragariae indicates pathogenicity is determined by transcriptional variation in three key races.</title>
        <authorList>
            <person name="Adams T.M."/>
            <person name="Armitage A.D."/>
            <person name="Sobczyk M.K."/>
            <person name="Bates H.J."/>
            <person name="Dunwell J.M."/>
            <person name="Nellist C.F."/>
            <person name="Harrison R.J."/>
        </authorList>
    </citation>
    <scope>NUCLEOTIDE SEQUENCE [LARGE SCALE GENOMIC DNA]</scope>
    <source>
        <strain evidence="13 14">SCRP249</strain>
        <strain evidence="12 15">SCRP324</strain>
    </source>
</reference>
<dbReference type="EMBL" id="QXFU01000010">
    <property type="protein sequence ID" value="KAE9048457.1"/>
    <property type="molecule type" value="Genomic_DNA"/>
</dbReference>
<keyword evidence="8" id="KW-0407">Ion channel</keyword>
<dbReference type="GO" id="GO:0016020">
    <property type="term" value="C:membrane"/>
    <property type="evidence" value="ECO:0007669"/>
    <property type="project" value="UniProtKB-SubCell"/>
</dbReference>
<dbReference type="Gene3D" id="1.10.287.630">
    <property type="entry name" value="Helix hairpin bin"/>
    <property type="match status" value="1"/>
</dbReference>
<dbReference type="InterPro" id="IPR050866">
    <property type="entry name" value="CNG_cation_channel"/>
</dbReference>
<dbReference type="InterPro" id="IPR018490">
    <property type="entry name" value="cNMP-bd_dom_sf"/>
</dbReference>
<comment type="caution">
    <text evidence="12">The sequence shown here is derived from an EMBL/GenBank/DDBJ whole genome shotgun (WGS) entry which is preliminary data.</text>
</comment>
<dbReference type="PANTHER" id="PTHR45638:SF11">
    <property type="entry name" value="CYCLIC NUCLEOTIDE-GATED CATION CHANNEL SUBUNIT A"/>
    <property type="match status" value="1"/>
</dbReference>
<evidence type="ECO:0000256" key="6">
    <source>
        <dbReference type="ARBA" id="ARBA00023136"/>
    </source>
</evidence>
<keyword evidence="7" id="KW-1071">Ligand-gated ion channel</keyword>
<feature type="transmembrane region" description="Helical" evidence="10">
    <location>
        <begin position="763"/>
        <end position="786"/>
    </location>
</feature>
<accession>A0A6A3P7I3</accession>
<dbReference type="OrthoDB" id="123307at2759"/>
<sequence length="1277" mass="145057">MSTDNEHDVSVGNERTSLLLKIVAGICNYAAAVYDPDSFFILSWETWVFLIMTVQWALVVFEACFPLGGEYWTTDALMVFMEFSFVFDMWIRSHLGFYEYGNKTMDPQRIKRQYLRSGAFALDIVALLPLYAVNWKVPSPKRWGLLNVNKLLRLSKVPRQLYALEERYLKRTTELRVFKLLYYTFMLAHILGCLWFNFASNEAAPEYYSIKKTTFGKDPWLPSTSLENGSRTLQYIASLYWSFGLMSSSGSSDAPHTTAEGMFSVITMTAGFFLFAYVIGNFTDIIELTGSETKEFNAKMSAVCQMLDHFQMPRTLQKRVKTFLLFKRFHTITQEHILVNCLPPPLLTDIRFVYLMPMIEKVAFLTGMERSITRMLVSQFTQELVSRGDYVIRYGESGSDMYFVFTGVLSVLLPLRIANHNKTTFKEAVKALAGKKNGDENGTSSRVGPRMDDIVSVVTSNSEKHSVQNQPKKVNELAAGSYFGENGLFTNAQRNAHIQAQTSCILYKLSRESLELVFDRYPNWKEKVLQLVSIHREQGRLQQVSREVQSRGMTISTGLVVSRSNIMNERAEGLKERRYHARSNSTHRSLICMSLVRLLDIFVLQPLFKLGNSLIHGTPVQSKFHLGWLRFMVACTVYVAIMIPYELAMDSMHRVTVVVTIIKMFELLCEITFVVDIWFSWHVQESPASMELYDQKLRSVYKKERMVWDILAAIPFYDLVSLFSYIKWLKLLRCIKILNILNYLDELNRRGVASDVKRFWHVWLLYLLMMYWTACAYLAVATMAGFGTQWDSWLPSEELNISDPQNPSATQLSRRFLRGLFFATTMFVKKGYNPDPDTASLYAFHIAISFTGLIVMSFVIGELASLFISFIGLEVGFRKNHIAVELYMARLRVSEHIRSRTYAFMTSLWSSHAGVNYEELLEEMPQHIRAACVLHVSKKPLEWFVMKVVTPVCWEGDESIDALTLSVADCLQFETYPRDENVVTEGSIVRAMYFVIKGHLTMRSRSLMHRPLGLRDGSYFGERGLLGCTISAYTVRTARACDLLSLSSEAFAQVLQKHSFTRLALKLCERAYKHLKEQHITTCSKRDMEEHWGAALLLILQEIKSCHLSAEEAASATEKNGTGKPPIVGDLNATFTAVSSFLPVEPVADLKKEAPATETQILPEQESSEDIATAATEEIEETSNIIKELGGLPANMGEMFDALNTARTCFEAFAPLLHILLATDPLDWKASFWVCAPRGINHSEGQTASVSIESVPKSAHCNQSGPLPTKQAAPVEQ</sequence>
<dbReference type="Gene3D" id="1.10.287.70">
    <property type="match status" value="2"/>
</dbReference>
<dbReference type="EMBL" id="QXFV01000005">
    <property type="protein sequence ID" value="KAE9052740.1"/>
    <property type="molecule type" value="Genomic_DNA"/>
</dbReference>
<feature type="region of interest" description="Disordered" evidence="9">
    <location>
        <begin position="1251"/>
        <end position="1277"/>
    </location>
</feature>
<evidence type="ECO:0000256" key="3">
    <source>
        <dbReference type="ARBA" id="ARBA00022692"/>
    </source>
</evidence>
<feature type="domain" description="Cyclic nucleotide-binding" evidence="11">
    <location>
        <begin position="364"/>
        <end position="518"/>
    </location>
</feature>
<feature type="transmembrane region" description="Helical" evidence="10">
    <location>
        <begin position="706"/>
        <end position="726"/>
    </location>
</feature>
<dbReference type="PANTHER" id="PTHR45638">
    <property type="entry name" value="CYCLIC NUCLEOTIDE-GATED CATION CHANNEL SUBUNIT A"/>
    <property type="match status" value="1"/>
</dbReference>
<evidence type="ECO:0000313" key="15">
    <source>
        <dbReference type="Proteomes" id="UP000435112"/>
    </source>
</evidence>
<keyword evidence="5" id="KW-0406">Ion transport</keyword>
<name>A0A6A3P7I3_9STRA</name>
<dbReference type="SMART" id="SM00100">
    <property type="entry name" value="cNMP"/>
    <property type="match status" value="2"/>
</dbReference>
<feature type="domain" description="Cyclic nucleotide-binding" evidence="11">
    <location>
        <begin position="967"/>
        <end position="1055"/>
    </location>
</feature>
<dbReference type="GO" id="GO:0005221">
    <property type="term" value="F:intracellularly cyclic nucleotide-activated monoatomic cation channel activity"/>
    <property type="evidence" value="ECO:0007669"/>
    <property type="project" value="InterPro"/>
</dbReference>
<feature type="transmembrane region" description="Helical" evidence="10">
    <location>
        <begin position="628"/>
        <end position="645"/>
    </location>
</feature>
<comment type="subcellular location">
    <subcellularLocation>
        <location evidence="1">Membrane</location>
        <topology evidence="1">Multi-pass membrane protein</topology>
    </subcellularLocation>
</comment>
<evidence type="ECO:0000256" key="5">
    <source>
        <dbReference type="ARBA" id="ARBA00023065"/>
    </source>
</evidence>
<keyword evidence="6 10" id="KW-0472">Membrane</keyword>
<evidence type="ECO:0000256" key="8">
    <source>
        <dbReference type="ARBA" id="ARBA00023303"/>
    </source>
</evidence>